<keyword evidence="2" id="KW-1185">Reference proteome</keyword>
<protein>
    <recommendedName>
        <fullName evidence="3">SAM domain-containing protein</fullName>
    </recommendedName>
</protein>
<dbReference type="InterPro" id="IPR013761">
    <property type="entry name" value="SAM/pointed_sf"/>
</dbReference>
<evidence type="ECO:0000313" key="1">
    <source>
        <dbReference type="EMBL" id="RKP22682.1"/>
    </source>
</evidence>
<accession>A0A4P9YTJ5</accession>
<gene>
    <name evidence="1" type="ORF">SYNPS1DRAFT_25484</name>
</gene>
<evidence type="ECO:0008006" key="3">
    <source>
        <dbReference type="Google" id="ProtNLM"/>
    </source>
</evidence>
<evidence type="ECO:0000313" key="2">
    <source>
        <dbReference type="Proteomes" id="UP000278143"/>
    </source>
</evidence>
<name>A0A4P9YTJ5_9FUNG</name>
<dbReference type="SUPFAM" id="SSF47769">
    <property type="entry name" value="SAM/Pointed domain"/>
    <property type="match status" value="1"/>
</dbReference>
<feature type="non-terminal residue" evidence="1">
    <location>
        <position position="92"/>
    </location>
</feature>
<dbReference type="Proteomes" id="UP000278143">
    <property type="component" value="Unassembled WGS sequence"/>
</dbReference>
<organism evidence="1 2">
    <name type="scientific">Syncephalis pseudoplumigaleata</name>
    <dbReference type="NCBI Taxonomy" id="1712513"/>
    <lineage>
        <taxon>Eukaryota</taxon>
        <taxon>Fungi</taxon>
        <taxon>Fungi incertae sedis</taxon>
        <taxon>Zoopagomycota</taxon>
        <taxon>Zoopagomycotina</taxon>
        <taxon>Zoopagomycetes</taxon>
        <taxon>Zoopagales</taxon>
        <taxon>Piptocephalidaceae</taxon>
        <taxon>Syncephalis</taxon>
    </lineage>
</organism>
<dbReference type="EMBL" id="KZ991805">
    <property type="protein sequence ID" value="RKP22682.1"/>
    <property type="molecule type" value="Genomic_DNA"/>
</dbReference>
<dbReference type="OrthoDB" id="2425321at2759"/>
<proteinExistence type="predicted"/>
<dbReference type="AlphaFoldDB" id="A0A4P9YTJ5"/>
<reference evidence="2" key="1">
    <citation type="journal article" date="2018" name="Nat. Microbiol.">
        <title>Leveraging single-cell genomics to expand the fungal tree of life.</title>
        <authorList>
            <person name="Ahrendt S.R."/>
            <person name="Quandt C.A."/>
            <person name="Ciobanu D."/>
            <person name="Clum A."/>
            <person name="Salamov A."/>
            <person name="Andreopoulos B."/>
            <person name="Cheng J.F."/>
            <person name="Woyke T."/>
            <person name="Pelin A."/>
            <person name="Henrissat B."/>
            <person name="Reynolds N.K."/>
            <person name="Benny G.L."/>
            <person name="Smith M.E."/>
            <person name="James T.Y."/>
            <person name="Grigoriev I.V."/>
        </authorList>
    </citation>
    <scope>NUCLEOTIDE SEQUENCE [LARGE SCALE GENOMIC DNA]</scope>
    <source>
        <strain evidence="2">Benny S71-1</strain>
    </source>
</reference>
<sequence length="92" mass="10147">MSGRPDAALATLLPSDVEHLTSIPVSQWGYADVADFFRATLSLPLDLSRETACFIEEQKLDGAQLAKMSELDLRRSGVNTQWCHRIVTTLGL</sequence>